<evidence type="ECO:0000256" key="3">
    <source>
        <dbReference type="ARBA" id="ARBA00022454"/>
    </source>
</evidence>
<feature type="compositionally biased region" description="Basic and acidic residues" evidence="4">
    <location>
        <begin position="1712"/>
        <end position="1721"/>
    </location>
</feature>
<feature type="compositionally biased region" description="Basic and acidic residues" evidence="4">
    <location>
        <begin position="689"/>
        <end position="701"/>
    </location>
</feature>
<comment type="subcellular location">
    <subcellularLocation>
        <location evidence="1">Chromosome</location>
    </subcellularLocation>
</comment>
<feature type="compositionally biased region" description="Basic and acidic residues" evidence="4">
    <location>
        <begin position="1240"/>
        <end position="1250"/>
    </location>
</feature>
<feature type="compositionally biased region" description="Basic and acidic residues" evidence="4">
    <location>
        <begin position="2048"/>
        <end position="2073"/>
    </location>
</feature>
<feature type="compositionally biased region" description="Basic and acidic residues" evidence="4">
    <location>
        <begin position="1758"/>
        <end position="1773"/>
    </location>
</feature>
<dbReference type="KEGG" id="loc:102690590"/>
<accession>W5MUM0</accession>
<dbReference type="eggNOG" id="ENOG502QTHP">
    <property type="taxonomic scope" value="Eukaryota"/>
</dbReference>
<feature type="compositionally biased region" description="Basic and acidic residues" evidence="4">
    <location>
        <begin position="1895"/>
        <end position="1928"/>
    </location>
</feature>
<dbReference type="HOGENOM" id="CLU_235906_0_0_1"/>
<feature type="region of interest" description="Disordered" evidence="4">
    <location>
        <begin position="1024"/>
        <end position="1045"/>
    </location>
</feature>
<feature type="compositionally biased region" description="Acidic residues" evidence="4">
    <location>
        <begin position="1960"/>
        <end position="1978"/>
    </location>
</feature>
<feature type="domain" description="BOD1/SHG1" evidence="5">
    <location>
        <begin position="15"/>
        <end position="110"/>
    </location>
</feature>
<dbReference type="CTD" id="259282"/>
<feature type="region of interest" description="Disordered" evidence="4">
    <location>
        <begin position="788"/>
        <end position="1002"/>
    </location>
</feature>
<reference evidence="7" key="1">
    <citation type="submission" date="2011-12" db="EMBL/GenBank/DDBJ databases">
        <title>The Draft Genome of Lepisosteus oculatus.</title>
        <authorList>
            <consortium name="The Broad Institute Genome Assembly &amp; Analysis Group"/>
            <consortium name="Computational R&amp;D Group"/>
            <consortium name="and Sequencing Platform"/>
            <person name="Di Palma F."/>
            <person name="Alfoldi J."/>
            <person name="Johnson J."/>
            <person name="Berlin A."/>
            <person name="Gnerre S."/>
            <person name="Jaffe D."/>
            <person name="MacCallum I."/>
            <person name="Young S."/>
            <person name="Walker B.J."/>
            <person name="Lander E.S."/>
            <person name="Lindblad-Toh K."/>
        </authorList>
    </citation>
    <scope>NUCLEOTIDE SEQUENCE [LARGE SCALE GENOMIC DNA]</scope>
</reference>
<feature type="compositionally biased region" description="Basic and acidic residues" evidence="4">
    <location>
        <begin position="2090"/>
        <end position="2105"/>
    </location>
</feature>
<dbReference type="PANTHER" id="PTHR47391">
    <property type="entry name" value="BIORIENTATION OF CHROMOSOMES IN CELL DIVISION 1 LIKE 1"/>
    <property type="match status" value="1"/>
</dbReference>
<feature type="compositionally biased region" description="Basic and acidic residues" evidence="4">
    <location>
        <begin position="2170"/>
        <end position="2183"/>
    </location>
</feature>
<feature type="compositionally biased region" description="Basic and acidic residues" evidence="4">
    <location>
        <begin position="1024"/>
        <end position="1041"/>
    </location>
</feature>
<feature type="compositionally biased region" description="Acidic residues" evidence="4">
    <location>
        <begin position="244"/>
        <end position="255"/>
    </location>
</feature>
<dbReference type="GeneID" id="102690590"/>
<feature type="compositionally biased region" description="Basic and acidic residues" evidence="4">
    <location>
        <begin position="1179"/>
        <end position="1189"/>
    </location>
</feature>
<dbReference type="Bgee" id="ENSLOCG00000009884">
    <property type="expression patterns" value="Expressed in testis and 13 other cell types or tissues"/>
</dbReference>
<feature type="compositionally biased region" description="Basic residues" evidence="4">
    <location>
        <begin position="1556"/>
        <end position="1565"/>
    </location>
</feature>
<keyword evidence="3" id="KW-0158">Chromosome</keyword>
<feature type="compositionally biased region" description="Basic residues" evidence="4">
    <location>
        <begin position="1984"/>
        <end position="2004"/>
    </location>
</feature>
<feature type="compositionally biased region" description="Basic and acidic residues" evidence="4">
    <location>
        <begin position="1455"/>
        <end position="1476"/>
    </location>
</feature>
<feature type="compositionally biased region" description="Basic and acidic residues" evidence="4">
    <location>
        <begin position="1137"/>
        <end position="1165"/>
    </location>
</feature>
<feature type="compositionally biased region" description="Polar residues" evidence="4">
    <location>
        <begin position="344"/>
        <end position="354"/>
    </location>
</feature>
<dbReference type="OMA" id="PNDSNYD"/>
<dbReference type="InterPro" id="IPR055264">
    <property type="entry name" value="BOD1/SHG1_dom"/>
</dbReference>
<feature type="compositionally biased region" description="Basic and acidic residues" evidence="4">
    <location>
        <begin position="383"/>
        <end position="401"/>
    </location>
</feature>
<feature type="compositionally biased region" description="Basic and acidic residues" evidence="4">
    <location>
        <begin position="1731"/>
        <end position="1742"/>
    </location>
</feature>
<proteinExistence type="inferred from homology"/>
<feature type="compositionally biased region" description="Basic and acidic residues" evidence="4">
    <location>
        <begin position="203"/>
        <end position="220"/>
    </location>
</feature>
<dbReference type="EMBL" id="AHAT01001119">
    <property type="status" value="NOT_ANNOTATED_CDS"/>
    <property type="molecule type" value="Genomic_DNA"/>
</dbReference>
<dbReference type="GeneTree" id="ENSGT00940000156198"/>
<feature type="compositionally biased region" description="Basic and acidic residues" evidence="4">
    <location>
        <begin position="428"/>
        <end position="457"/>
    </location>
</feature>
<evidence type="ECO:0000259" key="5">
    <source>
        <dbReference type="Pfam" id="PF05205"/>
    </source>
</evidence>
<feature type="compositionally biased region" description="Basic and acidic residues" evidence="4">
    <location>
        <begin position="1506"/>
        <end position="1544"/>
    </location>
</feature>
<feature type="compositionally biased region" description="Basic and acidic residues" evidence="4">
    <location>
        <begin position="1871"/>
        <end position="1882"/>
    </location>
</feature>
<sequence length="2229" mass="249518">MSGLPPGDPKLVSMIVNHLKTQGLFDQFRRDCLADVDTKPAYLNLRQRVDNFVSNHLSNHTWSPHLNKNQLRNSIRQLVLQSGMLEAGVDRIVTQVVDPKIHHTFRPQVERVVCDFLGSINQKEEPPVCSVQAEEKQEYYIPTTGMSSVPNTSVASDAMSILDTITSLNQEASAAWASNDISAGKSGDRTVRRTISQPATDGGLEKEKSPDDAVGKEKLSGEVGDEEMCTAEEENLEAAMLEPQDAENTAEEPNEQMELSKETTEEFKEPSDDAEESKPDESKEKVNEKTKESLKGKDETAAKEKDGEAEQTPTDKHHIRQKARERLKEEYSLEDSDLEGLSDISVSSVHTSDLSCFEEESEEEPQLSDSTEEGEITSEDEEKVEHKAETALKDETIERKPRTGRQAYVHKPFLYSKYYSDSDDEVTVEQRRRSAAKDKEERLLKRQQNRERLEEKRKQKSAQLEQLDERNAVSPVCDPEGPSVKEALKEQKVLEKKVAISRKRKRDSRKDEDFGSSIKKKGDPEEESKETLKKTDGPEAMASSKELKAGPLKGQQLKPVRRLSESAASEEGRTEARRKKVVSSVSEDTVASGEAKEHKKVPDKNRTHSFILDLEQGSEELFKQRTAGKLEKHPKKEMGEADVESGRKKEMKHSKERSDRERSLSDDRVKHKQKIDKAQKGAEGPIEYHGLESKGLEHLQKDGSSVSKPAVDDKSDRKSKGKTEKKSLSSVKESKLVISEVTLDESSSKDGTRKVKVSLSDSSKTEKVRSEKALTKCDSKQQLLLDSFSKLESSSEDKSDIEPVTDIGRKKEKHSKDITKRSKSYSDDRYMEKVKSKNENREAKPSERESMSSDRKSKVDQTLQDLKTEKSSLDVDTERRFRELDSGFKGKATAESDGESSSKLATGAQKDSTSKVKVEKSLVKSKSRDDSKVQSTSKVEKKSMSTEHKSKVPKPNRSDSSRERKREGSVKEERRSSEEKIHDKPKDETQAQESKDIKNIDKKCVKDFEKKKADETIIAQTWDEKTDDSEVKENVRQDHSRTPLNVAVAEDLSQFTHENVDADIEHADVSELGKKHEALDTNSLENETQPVSEQMDFPDGKSAEPEGITAVSDDTFDALSDVTPEPEVETQMQTCSPEHDSKEDETDSSKIELLEHRQTVLEPEMRVCPMEIGTENDALGDRENPKDEENVPTNVVSYPTVLSLETEDKDLATGQQQEMDNACEEEEKSSVVISAEENNPDLKSETKVELEGITQPETVETVQDISFEEADMKMKEAALTLLSMDSEITSQDLQATQTGFAVEISSPVPHNNDQQENSQAGNINILSDVQQLESTIGQGHHQSNEVCNKAVSSGEDVENKEDHKDKNIDTSIMAVDKTVGEADADCKDATKVSESVPEKKPAPETTCEGKLEVNNPIKEKVTPRRGRPPKALSAAVKKIVSSGGCSTEMPGDTDIGQRKVTPNDEEKATPAIDQEKVNQSQENPSDKKQKPDEDENISSQTILQVENKDTQEQRTGEHQSPENEAGKSTNQDREVAEDRKESEMKAASGESETAICKRRGRRRSKQASISVEDTSDPLVAAGEPHLKKRSDISVQEGEDCEKSKEDTLVSEAELSVDAPEGFNPDDESKYEFLEAEEKDHVEEASGQSEEARGTRKGRKPKLARQTSKTSQKDEDEEKAQKPYTSGLDEDVDDKKPARRGRPSKKLTALSKEASKPLKKEEEEASDEQSETENKLDKAEGRTPRKGRQTGQKSTPVKDASKPLKSEKENKEQGLDNSEEEEKLEKVHEGERQKRRISQTALTPLGEISKRSKEEESPVQSTDQKSESEEETETVKEPKVLRRGRSSRNHAPPLKETRTSSQEVDEEEGENSEEKPAKIEKPPVRRGRRPAAQLKDANKGKEQKKDDDEKTENSSEEKQDEKDEEEKTPQRRPGRRGRKPKSQTSTPQQADKQSKDQSEEKEGEESSEADLKDDEEPDNEDKGAIKGKGKCPPKQSRGKPATKRKRAEENEDSDEGEPEEAEEKNAALMRRMPKRARDDSCSPLEDQEDGKGDENLHESKAENDEDKGKSLEKKVVRRGRPCKVIAAVSEEPEKQESDKKTKKTDEKEEEQVDEDDEDEEETQIRATTRSASRLEAERIDHQGVYSESNRNKPTKPSTRAFSKLSSPDPGSARDKRSSSGKEDTTSTTRSRTQLSPAAKLGRKPEVSPPAVRTRGGQRTEEPAAKRTKRT</sequence>
<dbReference type="Proteomes" id="UP000018468">
    <property type="component" value="Linkage group LG4"/>
</dbReference>
<feature type="compositionally biased region" description="Basic and acidic residues" evidence="4">
    <location>
        <begin position="258"/>
        <end position="331"/>
    </location>
</feature>
<dbReference type="Ensembl" id="ENSLOCT00000012100.1">
    <property type="protein sequence ID" value="ENSLOCP00000012079.1"/>
    <property type="gene ID" value="ENSLOCG00000009884.1"/>
</dbReference>
<organism evidence="6 7">
    <name type="scientific">Lepisosteus oculatus</name>
    <name type="common">Spotted gar</name>
    <dbReference type="NCBI Taxonomy" id="7918"/>
    <lineage>
        <taxon>Eukaryota</taxon>
        <taxon>Metazoa</taxon>
        <taxon>Chordata</taxon>
        <taxon>Craniata</taxon>
        <taxon>Vertebrata</taxon>
        <taxon>Euteleostomi</taxon>
        <taxon>Actinopterygii</taxon>
        <taxon>Neopterygii</taxon>
        <taxon>Holostei</taxon>
        <taxon>Semionotiformes</taxon>
        <taxon>Lepisosteidae</taxon>
        <taxon>Lepisosteus</taxon>
    </lineage>
</organism>
<feature type="compositionally biased region" description="Basic and acidic residues" evidence="4">
    <location>
        <begin position="912"/>
        <end position="1002"/>
    </location>
</feature>
<dbReference type="InParanoid" id="W5MUM0"/>
<feature type="region of interest" description="Disordered" evidence="4">
    <location>
        <begin position="1213"/>
        <end position="1255"/>
    </location>
</feature>
<dbReference type="EMBL" id="AHAT01001120">
    <property type="status" value="NOT_ANNOTATED_CDS"/>
    <property type="molecule type" value="Genomic_DNA"/>
</dbReference>
<feature type="compositionally biased region" description="Basic and acidic residues" evidence="4">
    <location>
        <begin position="594"/>
        <end position="606"/>
    </location>
</feature>
<feature type="compositionally biased region" description="Acidic residues" evidence="4">
    <location>
        <begin position="356"/>
        <end position="382"/>
    </location>
</feature>
<feature type="compositionally biased region" description="Basic and acidic residues" evidence="4">
    <location>
        <begin position="710"/>
        <end position="735"/>
    </location>
</feature>
<evidence type="ECO:0000313" key="7">
    <source>
        <dbReference type="Proteomes" id="UP000018468"/>
    </source>
</evidence>
<dbReference type="PANTHER" id="PTHR47391:SF1">
    <property type="entry name" value="BIORIENTATION OF CHROMOSOMES IN CELL DIVISION 1 LIKE 1"/>
    <property type="match status" value="1"/>
</dbReference>
<evidence type="ECO:0000256" key="1">
    <source>
        <dbReference type="ARBA" id="ARBA00004286"/>
    </source>
</evidence>
<feature type="compositionally biased region" description="Basic and acidic residues" evidence="4">
    <location>
        <begin position="763"/>
        <end position="776"/>
    </location>
</feature>
<feature type="compositionally biased region" description="Basic and acidic residues" evidence="4">
    <location>
        <begin position="814"/>
        <end position="859"/>
    </location>
</feature>
<dbReference type="Pfam" id="PF05205">
    <property type="entry name" value="COMPASS-Shg1"/>
    <property type="match status" value="1"/>
</dbReference>
<feature type="compositionally biased region" description="Basic residues" evidence="4">
    <location>
        <begin position="1929"/>
        <end position="1940"/>
    </location>
</feature>
<feature type="compositionally biased region" description="Basic and acidic residues" evidence="4">
    <location>
        <begin position="866"/>
        <end position="894"/>
    </location>
</feature>
<dbReference type="STRING" id="7918.ENSLOCP00000012079"/>
<evidence type="ECO:0000256" key="4">
    <source>
        <dbReference type="SAM" id="MobiDB-lite"/>
    </source>
</evidence>
<feature type="compositionally biased region" description="Basic and acidic residues" evidence="4">
    <location>
        <begin position="620"/>
        <end position="648"/>
    </location>
</feature>
<evidence type="ECO:0000256" key="2">
    <source>
        <dbReference type="ARBA" id="ARBA00008463"/>
    </source>
</evidence>
<feature type="region of interest" description="Disordered" evidence="4">
    <location>
        <begin position="1388"/>
        <end position="2229"/>
    </location>
</feature>
<feature type="compositionally biased region" description="Basic and acidic residues" evidence="4">
    <location>
        <begin position="1782"/>
        <end position="1791"/>
    </location>
</feature>
<feature type="region of interest" description="Disordered" evidence="4">
    <location>
        <begin position="1075"/>
        <end position="1196"/>
    </location>
</feature>
<feature type="compositionally biased region" description="Acidic residues" evidence="4">
    <location>
        <begin position="2106"/>
        <end position="2120"/>
    </location>
</feature>
<protein>
    <submittedName>
        <fullName evidence="6">Biorientation of chromosomes in cell division 1 like 1</fullName>
    </submittedName>
</protein>
<feature type="region of interest" description="Disordered" evidence="4">
    <location>
        <begin position="181"/>
        <end position="227"/>
    </location>
</feature>
<feature type="compositionally biased region" description="Basic and acidic residues" evidence="4">
    <location>
        <begin position="656"/>
        <end position="680"/>
    </location>
</feature>
<dbReference type="InterPro" id="IPR043244">
    <property type="entry name" value="BOD1L1"/>
</dbReference>
<feature type="compositionally biased region" description="Basic and acidic residues" evidence="4">
    <location>
        <begin position="2131"/>
        <end position="2140"/>
    </location>
</feature>
<reference evidence="6" key="3">
    <citation type="submission" date="2025-09" db="UniProtKB">
        <authorList>
            <consortium name="Ensembl"/>
        </authorList>
    </citation>
    <scope>IDENTIFICATION</scope>
</reference>
<feature type="compositionally biased region" description="Polar residues" evidence="4">
    <location>
        <begin position="2153"/>
        <end position="2164"/>
    </location>
</feature>
<feature type="compositionally biased region" description="Polar residues" evidence="4">
    <location>
        <begin position="1080"/>
        <end position="1092"/>
    </location>
</feature>
<evidence type="ECO:0000313" key="6">
    <source>
        <dbReference type="Ensembl" id="ENSLOCP00000012079.1"/>
    </source>
</evidence>
<dbReference type="GO" id="GO:0005694">
    <property type="term" value="C:chromosome"/>
    <property type="evidence" value="ECO:0007669"/>
    <property type="project" value="UniProtKB-SubCell"/>
</dbReference>
<feature type="compositionally biased region" description="Acidic residues" evidence="4">
    <location>
        <begin position="2008"/>
        <end position="2021"/>
    </location>
</feature>
<feature type="compositionally biased region" description="Basic and acidic residues" evidence="4">
    <location>
        <begin position="486"/>
        <end position="498"/>
    </location>
</feature>
<comment type="similarity">
    <text evidence="2">Belongs to the BOD1 family.</text>
</comment>
<feature type="region of interest" description="Disordered" evidence="4">
    <location>
        <begin position="419"/>
        <end position="776"/>
    </location>
</feature>
<feature type="compositionally biased region" description="Basic and acidic residues" evidence="4">
    <location>
        <begin position="1388"/>
        <end position="1422"/>
    </location>
</feature>
<feature type="compositionally biased region" description="Basic and acidic residues" evidence="4">
    <location>
        <begin position="1626"/>
        <end position="1653"/>
    </location>
</feature>
<reference evidence="6" key="2">
    <citation type="submission" date="2025-08" db="UniProtKB">
        <authorList>
            <consortium name="Ensembl"/>
        </authorList>
    </citation>
    <scope>IDENTIFICATION</scope>
</reference>
<dbReference type="OrthoDB" id="7605699at2759"/>
<name>W5MUM0_LEPOC</name>
<keyword evidence="7" id="KW-1185">Reference proteome</keyword>
<feature type="region of interest" description="Disordered" evidence="4">
    <location>
        <begin position="240"/>
        <end position="406"/>
    </location>
</feature>